<gene>
    <name evidence="2" type="ORF">VFPBJ_09130</name>
</gene>
<accession>A0A179GBH4</accession>
<dbReference type="AlphaFoldDB" id="A0A179GBH4"/>
<dbReference type="Proteomes" id="UP000078240">
    <property type="component" value="Unassembled WGS sequence"/>
</dbReference>
<evidence type="ECO:0000313" key="2">
    <source>
        <dbReference type="EMBL" id="OAQ75155.1"/>
    </source>
</evidence>
<evidence type="ECO:0000313" key="3">
    <source>
        <dbReference type="Proteomes" id="UP000078240"/>
    </source>
</evidence>
<sequence>MCMHTHTLPFALLPSPTPVDHGLRAPDAQPAPRTRGRDATMMQGCDRIASRFHPVTRPWGRDADRNQVAARGCGSQRANNGGRSSGGIEISTCSPAEVRYVIIRGRRARWQGLGCGWTACSGGGGGGGHWADAGRTPGLLACRQAWGEGIWILAVVDGRAGNVPGDGGAGAGCAVPSSHVVRVWRRTKRRPTRRPLPAKGFRRAESRIHRLRSPLESLGGLGGLPGPTAFFP</sequence>
<evidence type="ECO:0000256" key="1">
    <source>
        <dbReference type="SAM" id="MobiDB-lite"/>
    </source>
</evidence>
<protein>
    <submittedName>
        <fullName evidence="2">Uncharacterized protein</fullName>
    </submittedName>
</protein>
<feature type="region of interest" description="Disordered" evidence="1">
    <location>
        <begin position="13"/>
        <end position="38"/>
    </location>
</feature>
<reference evidence="2 3" key="1">
    <citation type="submission" date="2016-01" db="EMBL/GenBank/DDBJ databases">
        <title>Biosynthesis of antibiotic leucinostatins and their inhibition on Phytophthora in bio-control Purpureocillium lilacinum.</title>
        <authorList>
            <person name="Wang G."/>
            <person name="Liu Z."/>
            <person name="Lin R."/>
            <person name="Li E."/>
            <person name="Mao Z."/>
            <person name="Ling J."/>
            <person name="Yin W."/>
            <person name="Xie B."/>
        </authorList>
    </citation>
    <scope>NUCLEOTIDE SEQUENCE [LARGE SCALE GENOMIC DNA]</scope>
    <source>
        <strain evidence="2">PLBJ-1</strain>
    </source>
</reference>
<dbReference type="EMBL" id="LSBH01000008">
    <property type="protein sequence ID" value="OAQ75155.1"/>
    <property type="molecule type" value="Genomic_DNA"/>
</dbReference>
<name>A0A179GBH4_PURLI</name>
<proteinExistence type="predicted"/>
<comment type="caution">
    <text evidence="2">The sequence shown here is derived from an EMBL/GenBank/DDBJ whole genome shotgun (WGS) entry which is preliminary data.</text>
</comment>
<organism evidence="2 3">
    <name type="scientific">Purpureocillium lilacinum</name>
    <name type="common">Paecilomyces lilacinus</name>
    <dbReference type="NCBI Taxonomy" id="33203"/>
    <lineage>
        <taxon>Eukaryota</taxon>
        <taxon>Fungi</taxon>
        <taxon>Dikarya</taxon>
        <taxon>Ascomycota</taxon>
        <taxon>Pezizomycotina</taxon>
        <taxon>Sordariomycetes</taxon>
        <taxon>Hypocreomycetidae</taxon>
        <taxon>Hypocreales</taxon>
        <taxon>Ophiocordycipitaceae</taxon>
        <taxon>Purpureocillium</taxon>
    </lineage>
</organism>